<evidence type="ECO:0000256" key="2">
    <source>
        <dbReference type="SAM" id="Coils"/>
    </source>
</evidence>
<organism evidence="5 6">
    <name type="scientific">Nocardioides silvaticus</name>
    <dbReference type="NCBI Taxonomy" id="2201891"/>
    <lineage>
        <taxon>Bacteria</taxon>
        <taxon>Bacillati</taxon>
        <taxon>Actinomycetota</taxon>
        <taxon>Actinomycetes</taxon>
        <taxon>Propionibacteriales</taxon>
        <taxon>Nocardioidaceae</taxon>
        <taxon>Nocardioides</taxon>
    </lineage>
</organism>
<keyword evidence="6" id="KW-1185">Reference proteome</keyword>
<dbReference type="Gene3D" id="3.30.70.1880">
    <property type="entry name" value="Protein of unknown function DUF881"/>
    <property type="match status" value="1"/>
</dbReference>
<proteinExistence type="inferred from homology"/>
<dbReference type="PANTHER" id="PTHR37313">
    <property type="entry name" value="UPF0749 PROTEIN RV1825"/>
    <property type="match status" value="1"/>
</dbReference>
<evidence type="ECO:0000313" key="5">
    <source>
        <dbReference type="EMBL" id="PWN02587.1"/>
    </source>
</evidence>
<protein>
    <recommendedName>
        <fullName evidence="7">DUF881 domain-containing protein</fullName>
    </recommendedName>
</protein>
<keyword evidence="4" id="KW-0812">Transmembrane</keyword>
<evidence type="ECO:0008006" key="7">
    <source>
        <dbReference type="Google" id="ProtNLM"/>
    </source>
</evidence>
<feature type="region of interest" description="Disordered" evidence="3">
    <location>
        <begin position="1"/>
        <end position="33"/>
    </location>
</feature>
<sequence length="276" mass="29281">MTGAHTAGPTPEPPPTPQSTPQPTPPPTRPKRPLAWRVGTPVVGVVVGALFVISAADSRGTDLRPGRYTDLAGLVEADAADYEKVRQRLESLEDDVDELTEDVSSLSVRRARARFEDLKDPAGLVPRSGPGLSISLSDSPEELLDEAVAHDVRLSQLVVHQQDIQAVVNALWAGGATAVTVAGQRIVSTTGIKCEGPVVQLQGVPYPQPYVIEAVGDPVELSAALDDDPLVTGYRSDAANPYIRIGWEMHVESDIEAPAYDGLLDVRYATPIGGSS</sequence>
<dbReference type="AlphaFoldDB" id="A0A316TDY1"/>
<evidence type="ECO:0000313" key="6">
    <source>
        <dbReference type="Proteomes" id="UP000245507"/>
    </source>
</evidence>
<comment type="caution">
    <text evidence="5">The sequence shown here is derived from an EMBL/GenBank/DDBJ whole genome shotgun (WGS) entry which is preliminary data.</text>
</comment>
<keyword evidence="2" id="KW-0175">Coiled coil</keyword>
<dbReference type="PANTHER" id="PTHR37313:SF4">
    <property type="entry name" value="CONSERVED MEMBRANE PROTEIN-RELATED"/>
    <property type="match status" value="1"/>
</dbReference>
<comment type="similarity">
    <text evidence="1">Belongs to the UPF0749 family.</text>
</comment>
<keyword evidence="4" id="KW-0472">Membrane</keyword>
<keyword evidence="4" id="KW-1133">Transmembrane helix</keyword>
<evidence type="ECO:0000256" key="1">
    <source>
        <dbReference type="ARBA" id="ARBA00009108"/>
    </source>
</evidence>
<feature type="coiled-coil region" evidence="2">
    <location>
        <begin position="75"/>
        <end position="109"/>
    </location>
</feature>
<gene>
    <name evidence="5" type="ORF">DJ010_12810</name>
</gene>
<feature type="transmembrane region" description="Helical" evidence="4">
    <location>
        <begin position="34"/>
        <end position="56"/>
    </location>
</feature>
<dbReference type="EMBL" id="QGDD01000005">
    <property type="protein sequence ID" value="PWN02587.1"/>
    <property type="molecule type" value="Genomic_DNA"/>
</dbReference>
<name>A0A316TDY1_9ACTN</name>
<feature type="compositionally biased region" description="Pro residues" evidence="3">
    <location>
        <begin position="10"/>
        <end position="28"/>
    </location>
</feature>
<dbReference type="Pfam" id="PF05949">
    <property type="entry name" value="DUF881"/>
    <property type="match status" value="1"/>
</dbReference>
<dbReference type="InterPro" id="IPR010273">
    <property type="entry name" value="DUF881"/>
</dbReference>
<reference evidence="5 6" key="1">
    <citation type="submission" date="2018-05" db="EMBL/GenBank/DDBJ databases">
        <title>Nocardioides silvaticus genome.</title>
        <authorList>
            <person name="Li C."/>
            <person name="Wang G."/>
        </authorList>
    </citation>
    <scope>NUCLEOTIDE SEQUENCE [LARGE SCALE GENOMIC DNA]</scope>
    <source>
        <strain evidence="5 6">CCTCC AB 2018079</strain>
    </source>
</reference>
<evidence type="ECO:0000256" key="4">
    <source>
        <dbReference type="SAM" id="Phobius"/>
    </source>
</evidence>
<dbReference type="OrthoDB" id="3214641at2"/>
<dbReference type="Proteomes" id="UP000245507">
    <property type="component" value="Unassembled WGS sequence"/>
</dbReference>
<accession>A0A316TDY1</accession>
<dbReference type="RefSeq" id="WP_109694268.1">
    <property type="nucleotide sequence ID" value="NZ_QGDD01000005.1"/>
</dbReference>
<evidence type="ECO:0000256" key="3">
    <source>
        <dbReference type="SAM" id="MobiDB-lite"/>
    </source>
</evidence>
<dbReference type="GO" id="GO:0005886">
    <property type="term" value="C:plasma membrane"/>
    <property type="evidence" value="ECO:0007669"/>
    <property type="project" value="TreeGrafter"/>
</dbReference>